<evidence type="ECO:0000313" key="9">
    <source>
        <dbReference type="Proteomes" id="UP001314635"/>
    </source>
</evidence>
<evidence type="ECO:0000256" key="1">
    <source>
        <dbReference type="ARBA" id="ARBA00004635"/>
    </source>
</evidence>
<protein>
    <submittedName>
        <fullName evidence="8">MetQ/NlpA family ABC transporter substrate-binding protein</fullName>
    </submittedName>
</protein>
<evidence type="ECO:0000256" key="5">
    <source>
        <dbReference type="ARBA" id="ARBA00023139"/>
    </source>
</evidence>
<keyword evidence="4" id="KW-0472">Membrane</keyword>
<dbReference type="Proteomes" id="UP001314635">
    <property type="component" value="Unassembled WGS sequence"/>
</dbReference>
<keyword evidence="5" id="KW-0564">Palmitate</keyword>
<dbReference type="RefSeq" id="WP_012043423.1">
    <property type="nucleotide sequence ID" value="NZ_JABFDP010000007.1"/>
</dbReference>
<evidence type="ECO:0000313" key="8">
    <source>
        <dbReference type="EMBL" id="MBR1139447.1"/>
    </source>
</evidence>
<comment type="subcellular location">
    <subcellularLocation>
        <location evidence="1">Membrane</location>
        <topology evidence="1">Lipid-anchor</topology>
    </subcellularLocation>
</comment>
<feature type="chain" id="PRO_5045406644" evidence="7">
    <location>
        <begin position="22"/>
        <end position="259"/>
    </location>
</feature>
<evidence type="ECO:0000256" key="2">
    <source>
        <dbReference type="ARBA" id="ARBA00008973"/>
    </source>
</evidence>
<keyword evidence="3 7" id="KW-0732">Signal</keyword>
<dbReference type="Gene3D" id="3.40.190.10">
    <property type="entry name" value="Periplasmic binding protein-like II"/>
    <property type="match status" value="2"/>
</dbReference>
<proteinExistence type="inferred from homology"/>
<feature type="signal peptide" evidence="7">
    <location>
        <begin position="1"/>
        <end position="21"/>
    </location>
</feature>
<accession>A0ABS5GDN8</accession>
<dbReference type="SUPFAM" id="SSF53850">
    <property type="entry name" value="Periplasmic binding protein-like II"/>
    <property type="match status" value="1"/>
</dbReference>
<evidence type="ECO:0000256" key="4">
    <source>
        <dbReference type="ARBA" id="ARBA00023136"/>
    </source>
</evidence>
<dbReference type="PANTHER" id="PTHR30429">
    <property type="entry name" value="D-METHIONINE-BINDING LIPOPROTEIN METQ"/>
    <property type="match status" value="1"/>
</dbReference>
<evidence type="ECO:0000256" key="6">
    <source>
        <dbReference type="ARBA" id="ARBA00023288"/>
    </source>
</evidence>
<comment type="similarity">
    <text evidence="2">Belongs to the NlpA lipoprotein family.</text>
</comment>
<reference evidence="9" key="1">
    <citation type="journal article" date="2021" name="ISME J.">
        <title>Evolutionary origin and ecological implication of a unique nif island in free-living Bradyrhizobium lineages.</title>
        <authorList>
            <person name="Tao J."/>
        </authorList>
    </citation>
    <scope>NUCLEOTIDE SEQUENCE [LARGE SCALE GENOMIC DNA]</scope>
    <source>
        <strain evidence="9">SZCCT0094</strain>
    </source>
</reference>
<dbReference type="CDD" id="cd13598">
    <property type="entry name" value="PBP2_lipoprotein_IlpA_like"/>
    <property type="match status" value="1"/>
</dbReference>
<evidence type="ECO:0000256" key="7">
    <source>
        <dbReference type="SAM" id="SignalP"/>
    </source>
</evidence>
<keyword evidence="9" id="KW-1185">Reference proteome</keyword>
<dbReference type="NCBIfam" id="TIGR00363">
    <property type="entry name" value="MetQ/NlpA family lipoprotein"/>
    <property type="match status" value="1"/>
</dbReference>
<evidence type="ECO:0000256" key="3">
    <source>
        <dbReference type="ARBA" id="ARBA00022729"/>
    </source>
</evidence>
<comment type="caution">
    <text evidence="8">The sequence shown here is derived from an EMBL/GenBank/DDBJ whole genome shotgun (WGS) entry which is preliminary data.</text>
</comment>
<dbReference type="PANTHER" id="PTHR30429:SF1">
    <property type="entry name" value="D-METHIONINE-BINDING LIPOPROTEIN METQ-RELATED"/>
    <property type="match status" value="1"/>
</dbReference>
<dbReference type="EMBL" id="JAFCLK010000029">
    <property type="protein sequence ID" value="MBR1139447.1"/>
    <property type="molecule type" value="Genomic_DNA"/>
</dbReference>
<keyword evidence="6" id="KW-0449">Lipoprotein</keyword>
<dbReference type="PIRSF" id="PIRSF002854">
    <property type="entry name" value="MetQ"/>
    <property type="match status" value="1"/>
</dbReference>
<dbReference type="Pfam" id="PF03180">
    <property type="entry name" value="Lipoprotein_9"/>
    <property type="match status" value="1"/>
</dbReference>
<organism evidence="8 9">
    <name type="scientific">Bradyrhizobium denitrificans</name>
    <dbReference type="NCBI Taxonomy" id="2734912"/>
    <lineage>
        <taxon>Bacteria</taxon>
        <taxon>Pseudomonadati</taxon>
        <taxon>Pseudomonadota</taxon>
        <taxon>Alphaproteobacteria</taxon>
        <taxon>Hyphomicrobiales</taxon>
        <taxon>Nitrobacteraceae</taxon>
        <taxon>Bradyrhizobium</taxon>
    </lineage>
</organism>
<name>A0ABS5GDN8_9BRAD</name>
<sequence length="259" mass="28091">MLRRSLLLVSAALAWSSAAMADTIKIGVTPGPHAQILEAVKPIAAAKGLEIQLVEFSDYVVPNAALDAGEIQANSFQNQPYLDNQKADRGYRIEAVALTVNFPIGVYSKRHKSWADIPDGGKVSIPNDPTNGGRVLLLLRDKGVIKLKDGVGFKPTVLDITENPKKLKFVEVDAAQAPRALDDVDAAAINTNYATQAGLDPVKDPILREDPKGPYVNLIAVRAADKDKPWVKTLVDSYRTPEVKEFVLSKFKGAVLPSW</sequence>
<dbReference type="InterPro" id="IPR004872">
    <property type="entry name" value="Lipoprotein_NlpA"/>
</dbReference>
<gene>
    <name evidence="8" type="ORF">JQ619_27180</name>
</gene>